<dbReference type="KEGG" id="fes:HER31_06520"/>
<keyword evidence="4" id="KW-0548">Nucleotidyltransferase</keyword>
<dbReference type="GO" id="GO:0006261">
    <property type="term" value="P:DNA-templated DNA replication"/>
    <property type="evidence" value="ECO:0007669"/>
    <property type="project" value="TreeGrafter"/>
</dbReference>
<comment type="catalytic activity">
    <reaction evidence="3">
        <text>DNA(n) + a 2'-deoxyribonucleoside 5'-triphosphate = DNA(n+1) + diphosphate</text>
        <dbReference type="Rhea" id="RHEA:22508"/>
        <dbReference type="Rhea" id="RHEA-COMP:17339"/>
        <dbReference type="Rhea" id="RHEA-COMP:17340"/>
        <dbReference type="ChEBI" id="CHEBI:33019"/>
        <dbReference type="ChEBI" id="CHEBI:61560"/>
        <dbReference type="ChEBI" id="CHEBI:173112"/>
        <dbReference type="EC" id="2.7.7.7"/>
    </reaction>
</comment>
<keyword evidence="4" id="KW-0808">Transferase</keyword>
<dbReference type="NCBIfam" id="TIGR00678">
    <property type="entry name" value="holB"/>
    <property type="match status" value="1"/>
</dbReference>
<protein>
    <recommendedName>
        <fullName evidence="1">DNA-directed DNA polymerase</fullName>
        <ecNumber evidence="1">2.7.7.7</ecNumber>
    </recommendedName>
</protein>
<proteinExistence type="predicted"/>
<organism evidence="4 5">
    <name type="scientific">Ferrimonas lipolytica</name>
    <dbReference type="NCBI Taxonomy" id="2724191"/>
    <lineage>
        <taxon>Bacteria</taxon>
        <taxon>Pseudomonadati</taxon>
        <taxon>Pseudomonadota</taxon>
        <taxon>Gammaproteobacteria</taxon>
        <taxon>Alteromonadales</taxon>
        <taxon>Ferrimonadaceae</taxon>
        <taxon>Ferrimonas</taxon>
    </lineage>
</organism>
<dbReference type="Gene3D" id="3.40.50.300">
    <property type="entry name" value="P-loop containing nucleotide triphosphate hydrolases"/>
    <property type="match status" value="1"/>
</dbReference>
<evidence type="ECO:0000256" key="3">
    <source>
        <dbReference type="ARBA" id="ARBA00049244"/>
    </source>
</evidence>
<dbReference type="Pfam" id="PF13177">
    <property type="entry name" value="DNA_pol3_delta2"/>
    <property type="match status" value="1"/>
</dbReference>
<evidence type="ECO:0000313" key="4">
    <source>
        <dbReference type="EMBL" id="QIZ76546.1"/>
    </source>
</evidence>
<dbReference type="EC" id="2.7.7.7" evidence="1"/>
<dbReference type="GO" id="GO:0009360">
    <property type="term" value="C:DNA polymerase III complex"/>
    <property type="evidence" value="ECO:0007669"/>
    <property type="project" value="TreeGrafter"/>
</dbReference>
<dbReference type="RefSeq" id="WP_168659808.1">
    <property type="nucleotide sequence ID" value="NZ_CP051180.1"/>
</dbReference>
<dbReference type="PANTHER" id="PTHR11669:SF8">
    <property type="entry name" value="DNA POLYMERASE III SUBUNIT DELTA"/>
    <property type="match status" value="1"/>
</dbReference>
<keyword evidence="5" id="KW-1185">Reference proteome</keyword>
<dbReference type="InterPro" id="IPR004622">
    <property type="entry name" value="DNA_pol_HolB"/>
</dbReference>
<dbReference type="GO" id="GO:0003887">
    <property type="term" value="F:DNA-directed DNA polymerase activity"/>
    <property type="evidence" value="ECO:0007669"/>
    <property type="project" value="UniProtKB-KW"/>
</dbReference>
<keyword evidence="2" id="KW-0239">DNA-directed DNA polymerase</keyword>
<dbReference type="AlphaFoldDB" id="A0A6H1UEA6"/>
<evidence type="ECO:0000256" key="2">
    <source>
        <dbReference type="ARBA" id="ARBA00022932"/>
    </source>
</evidence>
<dbReference type="InterPro" id="IPR050238">
    <property type="entry name" value="DNA_Rep/Repair_Clamp_Loader"/>
</dbReference>
<dbReference type="EMBL" id="CP051180">
    <property type="protein sequence ID" value="QIZ76546.1"/>
    <property type="molecule type" value="Genomic_DNA"/>
</dbReference>
<sequence length="304" mass="33793">MIKLPHRLEQAPWLTTPWHEWLQRRQLGRLGHALLLQGPDGCGKEILSEQILTALLCDSGDGCGFCRHCQLLKAGHHPDRIDIGPDGNQIKIEAIRALISRLEGTAHQGGARVVVIDQAEKLNGAAANALLKTLEEPMDGVYLLLLCSAPERLLPTITSRCQRLVVAMPTLTQTNEFIGEASLKLGNWPYWQALLGGPLAMKAAIDSDNIATITQWRKWWRASLKSGLVEPQLAAVDSESAALVLKVLYYELLFIGRSRPQWLAEHYSAIQQVIEKISWLERQSGINLVAVFQQLITAIRQKAQ</sequence>
<dbReference type="PANTHER" id="PTHR11669">
    <property type="entry name" value="REPLICATION FACTOR C / DNA POLYMERASE III GAMMA-TAU SUBUNIT"/>
    <property type="match status" value="1"/>
</dbReference>
<dbReference type="GO" id="GO:0008408">
    <property type="term" value="F:3'-5' exonuclease activity"/>
    <property type="evidence" value="ECO:0007669"/>
    <property type="project" value="InterPro"/>
</dbReference>
<gene>
    <name evidence="4" type="primary">holB</name>
    <name evidence="4" type="ORF">HER31_06520</name>
</gene>
<dbReference type="InterPro" id="IPR027417">
    <property type="entry name" value="P-loop_NTPase"/>
</dbReference>
<dbReference type="SUPFAM" id="SSF52540">
    <property type="entry name" value="P-loop containing nucleoside triphosphate hydrolases"/>
    <property type="match status" value="1"/>
</dbReference>
<evidence type="ECO:0000256" key="1">
    <source>
        <dbReference type="ARBA" id="ARBA00012417"/>
    </source>
</evidence>
<evidence type="ECO:0000313" key="5">
    <source>
        <dbReference type="Proteomes" id="UP000501602"/>
    </source>
</evidence>
<name>A0A6H1UEA6_9GAMM</name>
<dbReference type="Proteomes" id="UP000501602">
    <property type="component" value="Chromosome"/>
</dbReference>
<reference evidence="4 5" key="1">
    <citation type="submission" date="2020-04" db="EMBL/GenBank/DDBJ databases">
        <title>Ferrimonas sp. S7 isolated from sea water.</title>
        <authorList>
            <person name="Bae S.S."/>
            <person name="Baek K."/>
        </authorList>
    </citation>
    <scope>NUCLEOTIDE SEQUENCE [LARGE SCALE GENOMIC DNA]</scope>
    <source>
        <strain evidence="4 5">S7</strain>
    </source>
</reference>
<accession>A0A6H1UEA6</accession>